<keyword evidence="1" id="KW-0812">Transmembrane</keyword>
<protein>
    <submittedName>
        <fullName evidence="2">Uncharacterized protein</fullName>
    </submittedName>
</protein>
<evidence type="ECO:0000256" key="1">
    <source>
        <dbReference type="SAM" id="Phobius"/>
    </source>
</evidence>
<organism evidence="2 3">
    <name type="scientific">Eiseniibacteriota bacterium</name>
    <dbReference type="NCBI Taxonomy" id="2212470"/>
    <lineage>
        <taxon>Bacteria</taxon>
        <taxon>Candidatus Eiseniibacteriota</taxon>
    </lineage>
</organism>
<dbReference type="EMBL" id="JAGQHR010000194">
    <property type="protein sequence ID" value="MCA9727584.1"/>
    <property type="molecule type" value="Genomic_DNA"/>
</dbReference>
<accession>A0A956LY15</accession>
<gene>
    <name evidence="2" type="ORF">KC729_07870</name>
</gene>
<comment type="caution">
    <text evidence="2">The sequence shown here is derived from an EMBL/GenBank/DDBJ whole genome shotgun (WGS) entry which is preliminary data.</text>
</comment>
<feature type="transmembrane region" description="Helical" evidence="1">
    <location>
        <begin position="44"/>
        <end position="64"/>
    </location>
</feature>
<evidence type="ECO:0000313" key="2">
    <source>
        <dbReference type="EMBL" id="MCA9727584.1"/>
    </source>
</evidence>
<feature type="transmembrane region" description="Helical" evidence="1">
    <location>
        <begin position="121"/>
        <end position="142"/>
    </location>
</feature>
<keyword evidence="1" id="KW-1133">Transmembrane helix</keyword>
<evidence type="ECO:0000313" key="3">
    <source>
        <dbReference type="Proteomes" id="UP000697710"/>
    </source>
</evidence>
<reference evidence="2" key="1">
    <citation type="submission" date="2020-04" db="EMBL/GenBank/DDBJ databases">
        <authorList>
            <person name="Zhang T."/>
        </authorList>
    </citation>
    <scope>NUCLEOTIDE SEQUENCE</scope>
    <source>
        <strain evidence="2">HKST-UBA01</strain>
    </source>
</reference>
<dbReference type="Proteomes" id="UP000697710">
    <property type="component" value="Unassembled WGS sequence"/>
</dbReference>
<reference evidence="2" key="2">
    <citation type="journal article" date="2021" name="Microbiome">
        <title>Successional dynamics and alternative stable states in a saline activated sludge microbial community over 9 years.</title>
        <authorList>
            <person name="Wang Y."/>
            <person name="Ye J."/>
            <person name="Ju F."/>
            <person name="Liu L."/>
            <person name="Boyd J.A."/>
            <person name="Deng Y."/>
            <person name="Parks D.H."/>
            <person name="Jiang X."/>
            <person name="Yin X."/>
            <person name="Woodcroft B.J."/>
            <person name="Tyson G.W."/>
            <person name="Hugenholtz P."/>
            <person name="Polz M.F."/>
            <person name="Zhang T."/>
        </authorList>
    </citation>
    <scope>NUCLEOTIDE SEQUENCE</scope>
    <source>
        <strain evidence="2">HKST-UBA01</strain>
    </source>
</reference>
<feature type="transmembrane region" description="Helical" evidence="1">
    <location>
        <begin position="154"/>
        <end position="173"/>
    </location>
</feature>
<dbReference type="AlphaFoldDB" id="A0A956LY15"/>
<feature type="transmembrane region" description="Helical" evidence="1">
    <location>
        <begin position="178"/>
        <end position="199"/>
    </location>
</feature>
<proteinExistence type="predicted"/>
<sequence length="262" mass="27704">MLHPDPATQAVTGGSAGIGRLDAIRIASAGFWGPVTAARALRRLLVLASGFLALIVVLSVLNILSRGELRDLRELTVVPGIPLAAALLSEMALRDGITQRTLLYALLGPAPRTVLAGTRTVLTAVLLAVGSATLLTVFHLLLRASFASWAQDMLAAAVGSLAYVALFGVLHLLTKRGLIASLALFATFDWAIGMLPFSIRLLSPSYHLRVLGKAPHAFPIPVFTEAAKSNPFLATVVLVLVAAIAIYMTGRLFARKNLPELC</sequence>
<keyword evidence="1" id="KW-0472">Membrane</keyword>
<name>A0A956LY15_UNCEI</name>
<feature type="transmembrane region" description="Helical" evidence="1">
    <location>
        <begin position="232"/>
        <end position="254"/>
    </location>
</feature>